<evidence type="ECO:0000313" key="2">
    <source>
        <dbReference type="EMBL" id="CAA9464488.1"/>
    </source>
</evidence>
<accession>A0A6J4R593</accession>
<organism evidence="2">
    <name type="scientific">uncultured Rubrobacteraceae bacterium</name>
    <dbReference type="NCBI Taxonomy" id="349277"/>
    <lineage>
        <taxon>Bacteria</taxon>
        <taxon>Bacillati</taxon>
        <taxon>Actinomycetota</taxon>
        <taxon>Rubrobacteria</taxon>
        <taxon>Rubrobacterales</taxon>
        <taxon>Rubrobacteraceae</taxon>
        <taxon>environmental samples</taxon>
    </lineage>
</organism>
<name>A0A6J4R593_9ACTN</name>
<dbReference type="EC" id="2.7.1.30" evidence="2"/>
<dbReference type="EMBL" id="CADCVK010000020">
    <property type="protein sequence ID" value="CAA9464488.1"/>
    <property type="molecule type" value="Genomic_DNA"/>
</dbReference>
<feature type="compositionally biased region" description="Basic and acidic residues" evidence="1">
    <location>
        <begin position="1"/>
        <end position="12"/>
    </location>
</feature>
<dbReference type="GO" id="GO:0004370">
    <property type="term" value="F:glycerol kinase activity"/>
    <property type="evidence" value="ECO:0007669"/>
    <property type="project" value="UniProtKB-EC"/>
</dbReference>
<protein>
    <submittedName>
        <fullName evidence="2">Glycerol kinase</fullName>
        <ecNumber evidence="2">2.7.1.30</ecNumber>
    </submittedName>
</protein>
<sequence>GRKLRSGDRPGDDVQSGDSL</sequence>
<feature type="region of interest" description="Disordered" evidence="1">
    <location>
        <begin position="1"/>
        <end position="20"/>
    </location>
</feature>
<proteinExistence type="predicted"/>
<gene>
    <name evidence="2" type="ORF">AVDCRST_MAG12-137</name>
</gene>
<feature type="non-terminal residue" evidence="2">
    <location>
        <position position="1"/>
    </location>
</feature>
<dbReference type="AlphaFoldDB" id="A0A6J4R593"/>
<reference evidence="2" key="1">
    <citation type="submission" date="2020-02" db="EMBL/GenBank/DDBJ databases">
        <authorList>
            <person name="Meier V. D."/>
        </authorList>
    </citation>
    <scope>NUCLEOTIDE SEQUENCE</scope>
    <source>
        <strain evidence="2">AVDCRST_MAG12</strain>
    </source>
</reference>
<keyword evidence="2" id="KW-0418">Kinase</keyword>
<feature type="non-terminal residue" evidence="2">
    <location>
        <position position="20"/>
    </location>
</feature>
<keyword evidence="2" id="KW-0808">Transferase</keyword>
<evidence type="ECO:0000256" key="1">
    <source>
        <dbReference type="SAM" id="MobiDB-lite"/>
    </source>
</evidence>